<sequence length="251" mass="27934">MQCLFIKLLGTESDPIIGFTRLILPKTIKTLKWQQVGEQYIIQFIKNQVNLDVSPHLGFSGLQHLSLVLNKLTDRLITTITSSLPLLVELELEDRPLSYPELPDDDLTNDALKSLGLCPFLSSLLIVRSRATNPVACFFRVNDLGMSLLSSSCEALESVTLGGFIKVTGVGFSSFLHSCPNLKKFEVRDAPLLTDLAFHNNDTGVVFHRVELKLVSCNHITSEILSELASSTTLESLDLDGYYRHWPKSSK</sequence>
<feature type="domain" description="F-box/LRR-repeat protein 15-like leucin rich repeat" evidence="1">
    <location>
        <begin position="21"/>
        <end position="241"/>
    </location>
</feature>
<proteinExistence type="predicted"/>
<accession>A0ABD3S0X2</accession>
<dbReference type="InterPro" id="IPR032675">
    <property type="entry name" value="LRR_dom_sf"/>
</dbReference>
<evidence type="ECO:0000313" key="2">
    <source>
        <dbReference type="EMBL" id="KAL3818130.1"/>
    </source>
</evidence>
<dbReference type="SUPFAM" id="SSF52047">
    <property type="entry name" value="RNI-like"/>
    <property type="match status" value="1"/>
</dbReference>
<reference evidence="2 3" key="1">
    <citation type="submission" date="2024-12" db="EMBL/GenBank/DDBJ databases">
        <title>The unique morphological basis and parallel evolutionary history of personate flowers in Penstemon.</title>
        <authorList>
            <person name="Depatie T.H."/>
            <person name="Wessinger C.A."/>
        </authorList>
    </citation>
    <scope>NUCLEOTIDE SEQUENCE [LARGE SCALE GENOMIC DNA]</scope>
    <source>
        <strain evidence="2">WTNN_2</strain>
        <tissue evidence="2">Leaf</tissue>
    </source>
</reference>
<dbReference type="EMBL" id="JBJXBP010000007">
    <property type="protein sequence ID" value="KAL3818130.1"/>
    <property type="molecule type" value="Genomic_DNA"/>
</dbReference>
<dbReference type="Pfam" id="PF25372">
    <property type="entry name" value="DUF7885"/>
    <property type="match status" value="1"/>
</dbReference>
<organism evidence="2 3">
    <name type="scientific">Penstemon smallii</name>
    <dbReference type="NCBI Taxonomy" id="265156"/>
    <lineage>
        <taxon>Eukaryota</taxon>
        <taxon>Viridiplantae</taxon>
        <taxon>Streptophyta</taxon>
        <taxon>Embryophyta</taxon>
        <taxon>Tracheophyta</taxon>
        <taxon>Spermatophyta</taxon>
        <taxon>Magnoliopsida</taxon>
        <taxon>eudicotyledons</taxon>
        <taxon>Gunneridae</taxon>
        <taxon>Pentapetalae</taxon>
        <taxon>asterids</taxon>
        <taxon>lamiids</taxon>
        <taxon>Lamiales</taxon>
        <taxon>Plantaginaceae</taxon>
        <taxon>Cheloneae</taxon>
        <taxon>Penstemon</taxon>
    </lineage>
</organism>
<comment type="caution">
    <text evidence="2">The sequence shown here is derived from an EMBL/GenBank/DDBJ whole genome shotgun (WGS) entry which is preliminary data.</text>
</comment>
<protein>
    <recommendedName>
        <fullName evidence="1">F-box/LRR-repeat protein 15-like leucin rich repeat domain-containing protein</fullName>
    </recommendedName>
</protein>
<gene>
    <name evidence="2" type="ORF">ACJIZ3_004035</name>
</gene>
<dbReference type="AlphaFoldDB" id="A0ABD3S0X2"/>
<dbReference type="Gene3D" id="3.80.10.10">
    <property type="entry name" value="Ribonuclease Inhibitor"/>
    <property type="match status" value="1"/>
</dbReference>
<evidence type="ECO:0000259" key="1">
    <source>
        <dbReference type="Pfam" id="PF25372"/>
    </source>
</evidence>
<name>A0ABD3S0X2_9LAMI</name>
<dbReference type="PANTHER" id="PTHR13318">
    <property type="entry name" value="PARTNER OF PAIRED, ISOFORM B-RELATED"/>
    <property type="match status" value="1"/>
</dbReference>
<dbReference type="InterPro" id="IPR057207">
    <property type="entry name" value="FBXL15_LRR"/>
</dbReference>
<evidence type="ECO:0000313" key="3">
    <source>
        <dbReference type="Proteomes" id="UP001634393"/>
    </source>
</evidence>
<keyword evidence="3" id="KW-1185">Reference proteome</keyword>
<dbReference type="Proteomes" id="UP001634393">
    <property type="component" value="Unassembled WGS sequence"/>
</dbReference>